<reference evidence="5" key="4">
    <citation type="submission" date="2019-03" db="UniProtKB">
        <authorList>
            <consortium name="EnsemblPlants"/>
        </authorList>
    </citation>
    <scope>IDENTIFICATION</scope>
</reference>
<reference evidence="5" key="5">
    <citation type="journal article" date="2021" name="G3 (Bethesda)">
        <title>Aegilops tauschii genome assembly Aet v5.0 features greater sequence contiguity and improved annotation.</title>
        <authorList>
            <person name="Wang L."/>
            <person name="Zhu T."/>
            <person name="Rodriguez J.C."/>
            <person name="Deal K.R."/>
            <person name="Dubcovsky J."/>
            <person name="McGuire P.E."/>
            <person name="Lux T."/>
            <person name="Spannagl M."/>
            <person name="Mayer K.F.X."/>
            <person name="Baldrich P."/>
            <person name="Meyers B.C."/>
            <person name="Huo N."/>
            <person name="Gu Y.Q."/>
            <person name="Zhou H."/>
            <person name="Devos K.M."/>
            <person name="Bennetzen J.L."/>
            <person name="Unver T."/>
            <person name="Budak H."/>
            <person name="Gulick P.J."/>
            <person name="Galiba G."/>
            <person name="Kalapos B."/>
            <person name="Nelson D.R."/>
            <person name="Li P."/>
            <person name="You F.M."/>
            <person name="Luo M.C."/>
            <person name="Dvorak J."/>
        </authorList>
    </citation>
    <scope>NUCLEOTIDE SEQUENCE [LARGE SCALE GENOMIC DNA]</scope>
    <source>
        <strain evidence="5">cv. AL8/78</strain>
    </source>
</reference>
<dbReference type="Gene3D" id="3.40.50.200">
    <property type="entry name" value="Peptidase S8/S53 domain"/>
    <property type="match status" value="1"/>
</dbReference>
<feature type="compositionally biased region" description="Low complexity" evidence="3">
    <location>
        <begin position="28"/>
        <end position="40"/>
    </location>
</feature>
<comment type="similarity">
    <text evidence="1">Belongs to the peptidase S8 family.</text>
</comment>
<sequence length="322" mass="33589">MTMPESGGASATPAPWPARTAPSPPPSASRACSMAASARPGRPCTAEGPRQARHPHGVHNGGGCGGRRVPLLGYAHGTARGMAPGARVAAYKVCWWQGCFSSDILAGMEQAIEDGVDVLSLSLGGQKDGGSSDRSNLPSPTLAADALALVFAAGAALPLLSGGFVRTWAGTPPHALPLLRSALCPTRRLISVRRGSVTTSTFDPSSSPYPLLRVAGGVPAGERRLDLVSHTASESAKQPVPVNAYRGMPSSAAAVAAHRTTPSNTAASAGWLRRRSAKRGGRRSTVAANGLRGRREEQRKLRRTQRVRRNEKPNLMAVKFCC</sequence>
<organism evidence="5 6">
    <name type="scientific">Aegilops tauschii subsp. strangulata</name>
    <name type="common">Goatgrass</name>
    <dbReference type="NCBI Taxonomy" id="200361"/>
    <lineage>
        <taxon>Eukaryota</taxon>
        <taxon>Viridiplantae</taxon>
        <taxon>Streptophyta</taxon>
        <taxon>Embryophyta</taxon>
        <taxon>Tracheophyta</taxon>
        <taxon>Spermatophyta</taxon>
        <taxon>Magnoliopsida</taxon>
        <taxon>Liliopsida</taxon>
        <taxon>Poales</taxon>
        <taxon>Poaceae</taxon>
        <taxon>BOP clade</taxon>
        <taxon>Pooideae</taxon>
        <taxon>Triticodae</taxon>
        <taxon>Triticeae</taxon>
        <taxon>Triticinae</taxon>
        <taxon>Aegilops</taxon>
    </lineage>
</organism>
<keyword evidence="2" id="KW-0732">Signal</keyword>
<reference evidence="6" key="1">
    <citation type="journal article" date="2014" name="Science">
        <title>Ancient hybridizations among the ancestral genomes of bread wheat.</title>
        <authorList>
            <consortium name="International Wheat Genome Sequencing Consortium,"/>
            <person name="Marcussen T."/>
            <person name="Sandve S.R."/>
            <person name="Heier L."/>
            <person name="Spannagl M."/>
            <person name="Pfeifer M."/>
            <person name="Jakobsen K.S."/>
            <person name="Wulff B.B."/>
            <person name="Steuernagel B."/>
            <person name="Mayer K.F."/>
            <person name="Olsen O.A."/>
        </authorList>
    </citation>
    <scope>NUCLEOTIDE SEQUENCE [LARGE SCALE GENOMIC DNA]</scope>
    <source>
        <strain evidence="6">cv. AL8/78</strain>
    </source>
</reference>
<keyword evidence="6" id="KW-1185">Reference proteome</keyword>
<evidence type="ECO:0000256" key="3">
    <source>
        <dbReference type="SAM" id="MobiDB-lite"/>
    </source>
</evidence>
<feature type="region of interest" description="Disordered" evidence="3">
    <location>
        <begin position="259"/>
        <end position="305"/>
    </location>
</feature>
<reference evidence="6" key="2">
    <citation type="journal article" date="2017" name="Nat. Plants">
        <title>The Aegilops tauschii genome reveals multiple impacts of transposons.</title>
        <authorList>
            <person name="Zhao G."/>
            <person name="Zou C."/>
            <person name="Li K."/>
            <person name="Wang K."/>
            <person name="Li T."/>
            <person name="Gao L."/>
            <person name="Zhang X."/>
            <person name="Wang H."/>
            <person name="Yang Z."/>
            <person name="Liu X."/>
            <person name="Jiang W."/>
            <person name="Mao L."/>
            <person name="Kong X."/>
            <person name="Jiao Y."/>
            <person name="Jia J."/>
        </authorList>
    </citation>
    <scope>NUCLEOTIDE SEQUENCE [LARGE SCALE GENOMIC DNA]</scope>
    <source>
        <strain evidence="6">cv. AL8/78</strain>
    </source>
</reference>
<dbReference type="Pfam" id="PF00082">
    <property type="entry name" value="Peptidase_S8"/>
    <property type="match status" value="1"/>
</dbReference>
<dbReference type="InterPro" id="IPR036852">
    <property type="entry name" value="Peptidase_S8/S53_dom_sf"/>
</dbReference>
<feature type="domain" description="Peptidase S8/S53" evidence="4">
    <location>
        <begin position="51"/>
        <end position="154"/>
    </location>
</feature>
<dbReference type="STRING" id="200361.A0A453M9B1"/>
<dbReference type="GO" id="GO:0006508">
    <property type="term" value="P:proteolysis"/>
    <property type="evidence" value="ECO:0007669"/>
    <property type="project" value="InterPro"/>
</dbReference>
<accession>A0A453M9B1</accession>
<name>A0A453M9B1_AEGTS</name>
<evidence type="ECO:0000256" key="1">
    <source>
        <dbReference type="ARBA" id="ARBA00011073"/>
    </source>
</evidence>
<evidence type="ECO:0000259" key="4">
    <source>
        <dbReference type="Pfam" id="PF00082"/>
    </source>
</evidence>
<evidence type="ECO:0000256" key="2">
    <source>
        <dbReference type="ARBA" id="ARBA00022729"/>
    </source>
</evidence>
<dbReference type="SUPFAM" id="SSF52743">
    <property type="entry name" value="Subtilisin-like"/>
    <property type="match status" value="1"/>
</dbReference>
<evidence type="ECO:0000313" key="6">
    <source>
        <dbReference type="Proteomes" id="UP000015105"/>
    </source>
</evidence>
<dbReference type="GO" id="GO:0004252">
    <property type="term" value="F:serine-type endopeptidase activity"/>
    <property type="evidence" value="ECO:0007669"/>
    <property type="project" value="InterPro"/>
</dbReference>
<feature type="compositionally biased region" description="Low complexity" evidence="3">
    <location>
        <begin position="9"/>
        <end position="21"/>
    </location>
</feature>
<feature type="compositionally biased region" description="Basic residues" evidence="3">
    <location>
        <begin position="272"/>
        <end position="282"/>
    </location>
</feature>
<feature type="region of interest" description="Disordered" evidence="3">
    <location>
        <begin position="1"/>
        <end position="62"/>
    </location>
</feature>
<evidence type="ECO:0000313" key="5">
    <source>
        <dbReference type="EnsemblPlants" id="AET5Gv21104200.1"/>
    </source>
</evidence>
<dbReference type="EnsemblPlants" id="AET5Gv21104200.1">
    <property type="protein sequence ID" value="AET5Gv21104200.1"/>
    <property type="gene ID" value="AET5Gv21104200"/>
</dbReference>
<proteinExistence type="inferred from homology"/>
<dbReference type="InterPro" id="IPR045051">
    <property type="entry name" value="SBT"/>
</dbReference>
<dbReference type="AlphaFoldDB" id="A0A453M9B1"/>
<dbReference type="PANTHER" id="PTHR10795">
    <property type="entry name" value="PROPROTEIN CONVERTASE SUBTILISIN/KEXIN"/>
    <property type="match status" value="1"/>
</dbReference>
<protein>
    <recommendedName>
        <fullName evidence="4">Peptidase S8/S53 domain-containing protein</fullName>
    </recommendedName>
</protein>
<dbReference type="InterPro" id="IPR000209">
    <property type="entry name" value="Peptidase_S8/S53_dom"/>
</dbReference>
<reference evidence="5" key="3">
    <citation type="journal article" date="2017" name="Nature">
        <title>Genome sequence of the progenitor of the wheat D genome Aegilops tauschii.</title>
        <authorList>
            <person name="Luo M.C."/>
            <person name="Gu Y.Q."/>
            <person name="Puiu D."/>
            <person name="Wang H."/>
            <person name="Twardziok S.O."/>
            <person name="Deal K.R."/>
            <person name="Huo N."/>
            <person name="Zhu T."/>
            <person name="Wang L."/>
            <person name="Wang Y."/>
            <person name="McGuire P.E."/>
            <person name="Liu S."/>
            <person name="Long H."/>
            <person name="Ramasamy R.K."/>
            <person name="Rodriguez J.C."/>
            <person name="Van S.L."/>
            <person name="Yuan L."/>
            <person name="Wang Z."/>
            <person name="Xia Z."/>
            <person name="Xiao L."/>
            <person name="Anderson O.D."/>
            <person name="Ouyang S."/>
            <person name="Liang Y."/>
            <person name="Zimin A.V."/>
            <person name="Pertea G."/>
            <person name="Qi P."/>
            <person name="Bennetzen J.L."/>
            <person name="Dai X."/>
            <person name="Dawson M.W."/>
            <person name="Muller H.G."/>
            <person name="Kugler K."/>
            <person name="Rivarola-Duarte L."/>
            <person name="Spannagl M."/>
            <person name="Mayer K.F.X."/>
            <person name="Lu F.H."/>
            <person name="Bevan M.W."/>
            <person name="Leroy P."/>
            <person name="Li P."/>
            <person name="You F.M."/>
            <person name="Sun Q."/>
            <person name="Liu Z."/>
            <person name="Lyons E."/>
            <person name="Wicker T."/>
            <person name="Salzberg S.L."/>
            <person name="Devos K.M."/>
            <person name="Dvorak J."/>
        </authorList>
    </citation>
    <scope>NUCLEOTIDE SEQUENCE [LARGE SCALE GENOMIC DNA]</scope>
    <source>
        <strain evidence="5">cv. AL8/78</strain>
    </source>
</reference>
<dbReference type="Proteomes" id="UP000015105">
    <property type="component" value="Chromosome 5D"/>
</dbReference>
<dbReference type="Gramene" id="AET5Gv21104200.1">
    <property type="protein sequence ID" value="AET5Gv21104200.1"/>
    <property type="gene ID" value="AET5Gv21104200"/>
</dbReference>